<organism evidence="6 7">
    <name type="scientific">Pieris brassicae</name>
    <name type="common">White butterfly</name>
    <name type="synonym">Large white butterfly</name>
    <dbReference type="NCBI Taxonomy" id="7116"/>
    <lineage>
        <taxon>Eukaryota</taxon>
        <taxon>Metazoa</taxon>
        <taxon>Ecdysozoa</taxon>
        <taxon>Arthropoda</taxon>
        <taxon>Hexapoda</taxon>
        <taxon>Insecta</taxon>
        <taxon>Pterygota</taxon>
        <taxon>Neoptera</taxon>
        <taxon>Endopterygota</taxon>
        <taxon>Lepidoptera</taxon>
        <taxon>Glossata</taxon>
        <taxon>Ditrysia</taxon>
        <taxon>Papilionoidea</taxon>
        <taxon>Pieridae</taxon>
        <taxon>Pierinae</taxon>
        <taxon>Pieris</taxon>
    </lineage>
</organism>
<keyword evidence="4 5" id="KW-0472">Membrane</keyword>
<proteinExistence type="predicted"/>
<evidence type="ECO:0000313" key="7">
    <source>
        <dbReference type="Proteomes" id="UP001152562"/>
    </source>
</evidence>
<protein>
    <recommendedName>
        <fullName evidence="8">Transmembrane protein 17</fullName>
    </recommendedName>
</protein>
<dbReference type="InterPro" id="IPR019184">
    <property type="entry name" value="Uncharacterised_TM-17"/>
</dbReference>
<evidence type="ECO:0000256" key="5">
    <source>
        <dbReference type="SAM" id="Phobius"/>
    </source>
</evidence>
<comment type="caution">
    <text evidence="6">The sequence shown here is derived from an EMBL/GenBank/DDBJ whole genome shotgun (WGS) entry which is preliminary data.</text>
</comment>
<dbReference type="Proteomes" id="UP001152562">
    <property type="component" value="Unassembled WGS sequence"/>
</dbReference>
<dbReference type="GO" id="GO:1905515">
    <property type="term" value="P:non-motile cilium assembly"/>
    <property type="evidence" value="ECO:0007669"/>
    <property type="project" value="TreeGrafter"/>
</dbReference>
<keyword evidence="3 5" id="KW-1133">Transmembrane helix</keyword>
<dbReference type="AlphaFoldDB" id="A0A9P0TH36"/>
<dbReference type="GO" id="GO:0035869">
    <property type="term" value="C:ciliary transition zone"/>
    <property type="evidence" value="ECO:0007669"/>
    <property type="project" value="TreeGrafter"/>
</dbReference>
<sequence>MYIVWFCTAGFFFCIKLQKNQYDHLVKYLSITLFFMFTIIEYIRLYLGQTGNLLSQVPEMAGFLMLSVFMQMPLITYFLFNPYLMNTPIEVTLHAVMWTIIFLEILLGYQALKQASTVAKDLYFGVRTRNG</sequence>
<dbReference type="GO" id="GO:0016020">
    <property type="term" value="C:membrane"/>
    <property type="evidence" value="ECO:0007669"/>
    <property type="project" value="UniProtKB-SubCell"/>
</dbReference>
<evidence type="ECO:0000256" key="4">
    <source>
        <dbReference type="ARBA" id="ARBA00023136"/>
    </source>
</evidence>
<feature type="transmembrane region" description="Helical" evidence="5">
    <location>
        <begin position="92"/>
        <end position="112"/>
    </location>
</feature>
<accession>A0A9P0TH36</accession>
<reference evidence="6" key="1">
    <citation type="submission" date="2022-05" db="EMBL/GenBank/DDBJ databases">
        <authorList>
            <person name="Okamura Y."/>
        </authorList>
    </citation>
    <scope>NUCLEOTIDE SEQUENCE</scope>
</reference>
<keyword evidence="7" id="KW-1185">Reference proteome</keyword>
<dbReference type="Pfam" id="PF09799">
    <property type="entry name" value="Transmemb_17"/>
    <property type="match status" value="1"/>
</dbReference>
<comment type="subcellular location">
    <subcellularLocation>
        <location evidence="1">Membrane</location>
        <topology evidence="1">Multi-pass membrane protein</topology>
    </subcellularLocation>
</comment>
<name>A0A9P0TH36_PIEBR</name>
<evidence type="ECO:0000256" key="2">
    <source>
        <dbReference type="ARBA" id="ARBA00022692"/>
    </source>
</evidence>
<dbReference type="PANTHER" id="PTHR13531">
    <property type="entry name" value="GEO07735P1-RELATED-RELATED"/>
    <property type="match status" value="1"/>
</dbReference>
<dbReference type="PANTHER" id="PTHR13531:SF6">
    <property type="entry name" value="TMEM (HUMAN TRANSMEMBRANE PROTEIN) HOMOLOG"/>
    <property type="match status" value="1"/>
</dbReference>
<evidence type="ECO:0000313" key="6">
    <source>
        <dbReference type="EMBL" id="CAH4032141.1"/>
    </source>
</evidence>
<evidence type="ECO:0000256" key="1">
    <source>
        <dbReference type="ARBA" id="ARBA00004141"/>
    </source>
</evidence>
<evidence type="ECO:0000256" key="3">
    <source>
        <dbReference type="ARBA" id="ARBA00022989"/>
    </source>
</evidence>
<feature type="transmembrane region" description="Helical" evidence="5">
    <location>
        <begin position="59"/>
        <end position="80"/>
    </location>
</feature>
<keyword evidence="2 5" id="KW-0812">Transmembrane</keyword>
<dbReference type="EMBL" id="CALOZG010000027">
    <property type="protein sequence ID" value="CAH4032141.1"/>
    <property type="molecule type" value="Genomic_DNA"/>
</dbReference>
<gene>
    <name evidence="6" type="ORF">PIBRA_LOCUS8564</name>
</gene>
<evidence type="ECO:0008006" key="8">
    <source>
        <dbReference type="Google" id="ProtNLM"/>
    </source>
</evidence>
<feature type="transmembrane region" description="Helical" evidence="5">
    <location>
        <begin position="28"/>
        <end position="47"/>
    </location>
</feature>